<dbReference type="EC" id="3.1.2.20" evidence="5"/>
<dbReference type="eggNOG" id="COG1946">
    <property type="taxonomic scope" value="Bacteria"/>
</dbReference>
<evidence type="ECO:0000313" key="11">
    <source>
        <dbReference type="EMBL" id="KEI70479.1"/>
    </source>
</evidence>
<proteinExistence type="inferred from homology"/>
<evidence type="ECO:0000256" key="3">
    <source>
        <dbReference type="ARBA" id="ARBA00022801"/>
    </source>
</evidence>
<dbReference type="InterPro" id="IPR049449">
    <property type="entry name" value="TesB_ACOT8-like_N"/>
</dbReference>
<keyword evidence="4" id="KW-0443">Lipid metabolism</keyword>
<dbReference type="Proteomes" id="UP000027997">
    <property type="component" value="Unassembled WGS sequence"/>
</dbReference>
<dbReference type="Pfam" id="PF13622">
    <property type="entry name" value="4HBT_3"/>
    <property type="match status" value="1"/>
</dbReference>
<dbReference type="InterPro" id="IPR003703">
    <property type="entry name" value="Acyl_CoA_thio"/>
</dbReference>
<sequence>MNEVLEELINLLKLEPIENNIFRGQSQDLGWGRVFGGQVLGQALSAARQTVEPARHIHSFHSYFLREGDSSKPIVYTVDCIRDGRSFNTRRVVAVQNGRPIFNLSASFQVNESGFEHQDLMPNVIPPNEALSEKALIQRHSDLIPKPLQKRLLSDTPIEIRFADPVDPLAEKTRAPNHKIWIRTNGKLPDNPGLHKYLLAYASDFQFLSSCLYPHGAASFQKPIQIASLDHAMWFHRPFRMDEWLLHCVESTTASGARALVRGQVFNQAGELVASTIQEGLVRPIKPQTKV</sequence>
<organism evidence="11 12">
    <name type="scientific">Endozoicomonas elysicola</name>
    <dbReference type="NCBI Taxonomy" id="305900"/>
    <lineage>
        <taxon>Bacteria</taxon>
        <taxon>Pseudomonadati</taxon>
        <taxon>Pseudomonadota</taxon>
        <taxon>Gammaproteobacteria</taxon>
        <taxon>Oceanospirillales</taxon>
        <taxon>Endozoicomonadaceae</taxon>
        <taxon>Endozoicomonas</taxon>
    </lineage>
</organism>
<dbReference type="Gene3D" id="2.40.160.210">
    <property type="entry name" value="Acyl-CoA thioesterase, double hotdog domain"/>
    <property type="match status" value="1"/>
</dbReference>
<dbReference type="InterPro" id="IPR042171">
    <property type="entry name" value="Acyl-CoA_hotdog"/>
</dbReference>
<comment type="catalytic activity">
    <reaction evidence="6">
        <text>a fatty acyl-CoA + H2O = a fatty acid + CoA + H(+)</text>
        <dbReference type="Rhea" id="RHEA:16781"/>
        <dbReference type="ChEBI" id="CHEBI:15377"/>
        <dbReference type="ChEBI" id="CHEBI:15378"/>
        <dbReference type="ChEBI" id="CHEBI:28868"/>
        <dbReference type="ChEBI" id="CHEBI:57287"/>
        <dbReference type="ChEBI" id="CHEBI:77636"/>
        <dbReference type="EC" id="3.1.2.20"/>
    </reaction>
    <physiologicalReaction direction="left-to-right" evidence="6">
        <dbReference type="Rhea" id="RHEA:16782"/>
    </physiologicalReaction>
</comment>
<dbReference type="CDD" id="cd03445">
    <property type="entry name" value="Thioesterase_II_repeat2"/>
    <property type="match status" value="1"/>
</dbReference>
<feature type="domain" description="Acyl-CoA thioesterase-like N-terminal HotDog" evidence="10">
    <location>
        <begin position="31"/>
        <end position="109"/>
    </location>
</feature>
<dbReference type="GO" id="GO:0006637">
    <property type="term" value="P:acyl-CoA metabolic process"/>
    <property type="evidence" value="ECO:0007669"/>
    <property type="project" value="InterPro"/>
</dbReference>
<accession>A0A081K8K3</accession>
<comment type="similarity">
    <text evidence="1">Belongs to the C/M/P thioester hydrolase family.</text>
</comment>
<dbReference type="FunFam" id="2.40.160.210:FF:000001">
    <property type="entry name" value="Acyl-CoA thioesterase II"/>
    <property type="match status" value="1"/>
</dbReference>
<dbReference type="STRING" id="305900.GV64_06795"/>
<evidence type="ECO:0000256" key="1">
    <source>
        <dbReference type="ARBA" id="ARBA00006538"/>
    </source>
</evidence>
<evidence type="ECO:0000256" key="8">
    <source>
        <dbReference type="ARBA" id="ARBA00079653"/>
    </source>
</evidence>
<dbReference type="GO" id="GO:0047617">
    <property type="term" value="F:fatty acyl-CoA hydrolase activity"/>
    <property type="evidence" value="ECO:0007669"/>
    <property type="project" value="UniProtKB-EC"/>
</dbReference>
<evidence type="ECO:0000256" key="7">
    <source>
        <dbReference type="ARBA" id="ARBA00071120"/>
    </source>
</evidence>
<name>A0A081K8K3_9GAMM</name>
<dbReference type="PANTHER" id="PTHR11066:SF34">
    <property type="entry name" value="ACYL-COENZYME A THIOESTERASE 8"/>
    <property type="match status" value="1"/>
</dbReference>
<dbReference type="NCBIfam" id="TIGR00189">
    <property type="entry name" value="tesB"/>
    <property type="match status" value="1"/>
</dbReference>
<reference evidence="11 12" key="1">
    <citation type="submission" date="2014-06" db="EMBL/GenBank/DDBJ databases">
        <title>Whole Genome Sequences of Three Symbiotic Endozoicomonas Bacteria.</title>
        <authorList>
            <person name="Neave M.J."/>
            <person name="Apprill A."/>
            <person name="Voolstra C.R."/>
        </authorList>
    </citation>
    <scope>NUCLEOTIDE SEQUENCE [LARGE SCALE GENOMIC DNA]</scope>
    <source>
        <strain evidence="11 12">DSM 22380</strain>
    </source>
</reference>
<evidence type="ECO:0000259" key="9">
    <source>
        <dbReference type="Pfam" id="PF02551"/>
    </source>
</evidence>
<evidence type="ECO:0000256" key="2">
    <source>
        <dbReference type="ARBA" id="ARBA00011881"/>
    </source>
</evidence>
<protein>
    <recommendedName>
        <fullName evidence="7">Acyl-CoA thioesterase 2</fullName>
        <ecNumber evidence="5">3.1.2.20</ecNumber>
    </recommendedName>
    <alternativeName>
        <fullName evidence="8">Thioesterase II</fullName>
    </alternativeName>
</protein>
<comment type="subunit">
    <text evidence="2">Homotetramer.</text>
</comment>
<dbReference type="Pfam" id="PF02551">
    <property type="entry name" value="Acyl_CoA_thio"/>
    <property type="match status" value="1"/>
</dbReference>
<dbReference type="PANTHER" id="PTHR11066">
    <property type="entry name" value="ACYL-COA THIOESTERASE"/>
    <property type="match status" value="1"/>
</dbReference>
<dbReference type="GO" id="GO:0005829">
    <property type="term" value="C:cytosol"/>
    <property type="evidence" value="ECO:0007669"/>
    <property type="project" value="TreeGrafter"/>
</dbReference>
<dbReference type="InterPro" id="IPR029069">
    <property type="entry name" value="HotDog_dom_sf"/>
</dbReference>
<dbReference type="EMBL" id="JOJP01000001">
    <property type="protein sequence ID" value="KEI70479.1"/>
    <property type="molecule type" value="Genomic_DNA"/>
</dbReference>
<dbReference type="GO" id="GO:0009062">
    <property type="term" value="P:fatty acid catabolic process"/>
    <property type="evidence" value="ECO:0007669"/>
    <property type="project" value="TreeGrafter"/>
</dbReference>
<dbReference type="SUPFAM" id="SSF54637">
    <property type="entry name" value="Thioesterase/thiol ester dehydrase-isomerase"/>
    <property type="match status" value="2"/>
</dbReference>
<keyword evidence="3 11" id="KW-0378">Hydrolase</keyword>
<dbReference type="RefSeq" id="WP_020580942.1">
    <property type="nucleotide sequence ID" value="NZ_JOJP01000001.1"/>
</dbReference>
<evidence type="ECO:0000256" key="4">
    <source>
        <dbReference type="ARBA" id="ARBA00023098"/>
    </source>
</evidence>
<gene>
    <name evidence="11" type="ORF">GV64_06795</name>
</gene>
<feature type="domain" description="Acyl-CoA thioesterase 2 C-terminal" evidence="9">
    <location>
        <begin position="175"/>
        <end position="281"/>
    </location>
</feature>
<evidence type="ECO:0000259" key="10">
    <source>
        <dbReference type="Pfam" id="PF13622"/>
    </source>
</evidence>
<evidence type="ECO:0000256" key="6">
    <source>
        <dbReference type="ARBA" id="ARBA00050943"/>
    </source>
</evidence>
<evidence type="ECO:0000256" key="5">
    <source>
        <dbReference type="ARBA" id="ARBA00038894"/>
    </source>
</evidence>
<comment type="caution">
    <text evidence="11">The sequence shown here is derived from an EMBL/GenBank/DDBJ whole genome shotgun (WGS) entry which is preliminary data.</text>
</comment>
<evidence type="ECO:0000313" key="12">
    <source>
        <dbReference type="Proteomes" id="UP000027997"/>
    </source>
</evidence>
<dbReference type="InterPro" id="IPR025652">
    <property type="entry name" value="TesB_C"/>
</dbReference>
<dbReference type="CDD" id="cd03444">
    <property type="entry name" value="Thioesterase_II_repeat1"/>
    <property type="match status" value="1"/>
</dbReference>
<keyword evidence="12" id="KW-1185">Reference proteome</keyword>
<dbReference type="AlphaFoldDB" id="A0A081K8K3"/>